<dbReference type="Proteomes" id="UP000009026">
    <property type="component" value="Chromosome"/>
</dbReference>
<feature type="domain" description="Thioredoxin" evidence="7">
    <location>
        <begin position="1"/>
        <end position="105"/>
    </location>
</feature>
<dbReference type="AlphaFoldDB" id="A0A0H4WRX6"/>
<evidence type="ECO:0000256" key="5">
    <source>
        <dbReference type="ARBA" id="ARBA00023284"/>
    </source>
</evidence>
<dbReference type="NCBIfam" id="TIGR01068">
    <property type="entry name" value="thioredoxin"/>
    <property type="match status" value="1"/>
</dbReference>
<dbReference type="RefSeq" id="WP_002634478.1">
    <property type="nucleotide sequence ID" value="NZ_CP012109.1"/>
</dbReference>
<comment type="similarity">
    <text evidence="1">Belongs to the thioredoxin family.</text>
</comment>
<dbReference type="PRINTS" id="PR00421">
    <property type="entry name" value="THIOREDOXIN"/>
</dbReference>
<proteinExistence type="inferred from homology"/>
<evidence type="ECO:0000256" key="6">
    <source>
        <dbReference type="NCBIfam" id="TIGR01068"/>
    </source>
</evidence>
<dbReference type="SUPFAM" id="SSF52833">
    <property type="entry name" value="Thioredoxin-like"/>
    <property type="match status" value="1"/>
</dbReference>
<sequence>MATTDITKANFKEIVSKEGIVLLDWWAEWCAPCRTFAPVFEQASSKNPDIVFGKLDTDKEVELAGAFAIRSIPTLMVFRDGIMLFEQAGALPANALDDLIRQVRALDMNEVRKQLVDRQAGEGASPQA</sequence>
<evidence type="ECO:0000313" key="9">
    <source>
        <dbReference type="Proteomes" id="UP000009026"/>
    </source>
</evidence>
<keyword evidence="5" id="KW-0676">Redox-active center</keyword>
<evidence type="ECO:0000256" key="3">
    <source>
        <dbReference type="ARBA" id="ARBA00022982"/>
    </source>
</evidence>
<dbReference type="STRING" id="1297742.A176_001245"/>
<accession>A0A0H4WRX6</accession>
<dbReference type="GO" id="GO:0015035">
    <property type="term" value="F:protein-disulfide reductase activity"/>
    <property type="evidence" value="ECO:0007669"/>
    <property type="project" value="UniProtKB-UniRule"/>
</dbReference>
<evidence type="ECO:0000256" key="1">
    <source>
        <dbReference type="ARBA" id="ARBA00008987"/>
    </source>
</evidence>
<evidence type="ECO:0000313" key="8">
    <source>
        <dbReference type="EMBL" id="AKQ64333.1"/>
    </source>
</evidence>
<dbReference type="PROSITE" id="PS51352">
    <property type="entry name" value="THIOREDOXIN_2"/>
    <property type="match status" value="1"/>
</dbReference>
<keyword evidence="9" id="KW-1185">Reference proteome</keyword>
<evidence type="ECO:0000256" key="2">
    <source>
        <dbReference type="ARBA" id="ARBA00022448"/>
    </source>
</evidence>
<dbReference type="eggNOG" id="COG3118">
    <property type="taxonomic scope" value="Bacteria"/>
</dbReference>
<organism evidence="8 9">
    <name type="scientific">Pseudomyxococcus hansupus</name>
    <dbReference type="NCBI Taxonomy" id="1297742"/>
    <lineage>
        <taxon>Bacteria</taxon>
        <taxon>Pseudomonadati</taxon>
        <taxon>Myxococcota</taxon>
        <taxon>Myxococcia</taxon>
        <taxon>Myxococcales</taxon>
        <taxon>Cystobacterineae</taxon>
        <taxon>Myxococcaceae</taxon>
        <taxon>Pseudomyxococcus</taxon>
    </lineage>
</organism>
<keyword evidence="2" id="KW-0813">Transport</keyword>
<gene>
    <name evidence="8" type="ORF">A176_001245</name>
</gene>
<dbReference type="OrthoDB" id="9790390at2"/>
<dbReference type="InterPro" id="IPR005746">
    <property type="entry name" value="Thioredoxin"/>
</dbReference>
<dbReference type="InterPro" id="IPR013766">
    <property type="entry name" value="Thioredoxin_domain"/>
</dbReference>
<evidence type="ECO:0000259" key="7">
    <source>
        <dbReference type="PROSITE" id="PS51352"/>
    </source>
</evidence>
<reference evidence="8 9" key="1">
    <citation type="journal article" date="2016" name="PLoS ONE">
        <title>Complete Genome Sequence and Comparative Genomics of a Novel Myxobacterium Myxococcus hansupus.</title>
        <authorList>
            <person name="Sharma G."/>
            <person name="Narwani T."/>
            <person name="Subramanian S."/>
        </authorList>
    </citation>
    <scope>NUCLEOTIDE SEQUENCE [LARGE SCALE GENOMIC DNA]</scope>
    <source>
        <strain evidence="9">mixupus</strain>
    </source>
</reference>
<dbReference type="EMBL" id="CP012109">
    <property type="protein sequence ID" value="AKQ64333.1"/>
    <property type="molecule type" value="Genomic_DNA"/>
</dbReference>
<dbReference type="KEGG" id="mym:A176_001245"/>
<dbReference type="InterPro" id="IPR036249">
    <property type="entry name" value="Thioredoxin-like_sf"/>
</dbReference>
<dbReference type="PANTHER" id="PTHR45663">
    <property type="entry name" value="GEO12009P1"/>
    <property type="match status" value="1"/>
</dbReference>
<protein>
    <recommendedName>
        <fullName evidence="6">Thioredoxin</fullName>
    </recommendedName>
</protein>
<dbReference type="Gene3D" id="3.40.30.10">
    <property type="entry name" value="Glutaredoxin"/>
    <property type="match status" value="1"/>
</dbReference>
<dbReference type="PATRIC" id="fig|1297742.4.peg.1263"/>
<dbReference type="GO" id="GO:0005829">
    <property type="term" value="C:cytosol"/>
    <property type="evidence" value="ECO:0007669"/>
    <property type="project" value="TreeGrafter"/>
</dbReference>
<keyword evidence="4" id="KW-1015">Disulfide bond</keyword>
<dbReference type="CDD" id="cd02947">
    <property type="entry name" value="TRX_family"/>
    <property type="match status" value="1"/>
</dbReference>
<dbReference type="Pfam" id="PF00085">
    <property type="entry name" value="Thioredoxin"/>
    <property type="match status" value="1"/>
</dbReference>
<name>A0A0H4WRX6_9BACT</name>
<evidence type="ECO:0000256" key="4">
    <source>
        <dbReference type="ARBA" id="ARBA00023157"/>
    </source>
</evidence>
<dbReference type="PANTHER" id="PTHR45663:SF40">
    <property type="entry name" value="THIOREDOXIN 2"/>
    <property type="match status" value="1"/>
</dbReference>
<keyword evidence="3" id="KW-0249">Electron transport</keyword>
<dbReference type="FunFam" id="3.40.30.10:FF:000155">
    <property type="entry name" value="Thioredoxin"/>
    <property type="match status" value="1"/>
</dbReference>